<dbReference type="InterPro" id="IPR001559">
    <property type="entry name" value="Phosphotriesterase"/>
</dbReference>
<protein>
    <recommendedName>
        <fullName evidence="4">Amidohydrolase-related domain-containing protein</fullName>
    </recommendedName>
</protein>
<evidence type="ECO:0008006" key="4">
    <source>
        <dbReference type="Google" id="ProtNLM"/>
    </source>
</evidence>
<keyword evidence="2" id="KW-0378">Hydrolase</keyword>
<dbReference type="PROSITE" id="PS51347">
    <property type="entry name" value="PHOSPHOTRIESTERASE_2"/>
    <property type="match status" value="1"/>
</dbReference>
<comment type="caution">
    <text evidence="3">The sequence shown here is derived from an EMBL/GenBank/DDBJ whole genome shotgun (WGS) entry which is preliminary data.</text>
</comment>
<dbReference type="Pfam" id="PF02126">
    <property type="entry name" value="PTE"/>
    <property type="match status" value="1"/>
</dbReference>
<dbReference type="AlphaFoldDB" id="X0UMU9"/>
<dbReference type="InterPro" id="IPR032466">
    <property type="entry name" value="Metal_Hydrolase"/>
</dbReference>
<reference evidence="3" key="1">
    <citation type="journal article" date="2014" name="Front. Microbiol.">
        <title>High frequency of phylogenetically diverse reductive dehalogenase-homologous genes in deep subseafloor sedimentary metagenomes.</title>
        <authorList>
            <person name="Kawai M."/>
            <person name="Futagami T."/>
            <person name="Toyoda A."/>
            <person name="Takaki Y."/>
            <person name="Nishi S."/>
            <person name="Hori S."/>
            <person name="Arai W."/>
            <person name="Tsubouchi T."/>
            <person name="Morono Y."/>
            <person name="Uchiyama I."/>
            <person name="Ito T."/>
            <person name="Fujiyama A."/>
            <person name="Inagaki F."/>
            <person name="Takami H."/>
        </authorList>
    </citation>
    <scope>NUCLEOTIDE SEQUENCE</scope>
    <source>
        <strain evidence="3">Expedition CK06-06</strain>
    </source>
</reference>
<sequence>LYADTIPDGTIMTVTGPISPDQMGITLTHEHILVDFIGVEQVSKDRYDPEEVFKVALPFLKQVSELGCKTFFECTPAYLGRDPMILKKLSEATGLNIITCTGYYGARKNNHLPAHAFSENANQLADRWIEEWMNGIENTGIRPGFIKIGVDTGSLSDVHRKLVEAAARAHLKTGLTIASHTGPATAAFDELEVLKKEGVDPQAFIWIHAQIEKKLNNHIKAAKLGAWISFDGLGPGKTKQYVELISNMKEHGLLNHVLLSHDAGWY</sequence>
<feature type="non-terminal residue" evidence="3">
    <location>
        <position position="1"/>
    </location>
</feature>
<evidence type="ECO:0000256" key="1">
    <source>
        <dbReference type="ARBA" id="ARBA00022723"/>
    </source>
</evidence>
<gene>
    <name evidence="3" type="ORF">S01H1_41613</name>
</gene>
<feature type="non-terminal residue" evidence="3">
    <location>
        <position position="266"/>
    </location>
</feature>
<dbReference type="PANTHER" id="PTHR10819">
    <property type="entry name" value="PHOSPHOTRIESTERASE-RELATED"/>
    <property type="match status" value="1"/>
</dbReference>
<proteinExistence type="predicted"/>
<dbReference type="InterPro" id="IPR017947">
    <property type="entry name" value="AryldialkylPase_Zn-BS"/>
</dbReference>
<dbReference type="GO" id="GO:0008270">
    <property type="term" value="F:zinc ion binding"/>
    <property type="evidence" value="ECO:0007669"/>
    <property type="project" value="InterPro"/>
</dbReference>
<accession>X0UMU9</accession>
<name>X0UMU9_9ZZZZ</name>
<dbReference type="SUPFAM" id="SSF51556">
    <property type="entry name" value="Metallo-dependent hydrolases"/>
    <property type="match status" value="1"/>
</dbReference>
<evidence type="ECO:0000313" key="3">
    <source>
        <dbReference type="EMBL" id="GAG00627.1"/>
    </source>
</evidence>
<organism evidence="3">
    <name type="scientific">marine sediment metagenome</name>
    <dbReference type="NCBI Taxonomy" id="412755"/>
    <lineage>
        <taxon>unclassified sequences</taxon>
        <taxon>metagenomes</taxon>
        <taxon>ecological metagenomes</taxon>
    </lineage>
</organism>
<dbReference type="PROSITE" id="PS01322">
    <property type="entry name" value="PHOSPHOTRIESTERASE_1"/>
    <property type="match status" value="1"/>
</dbReference>
<dbReference type="Gene3D" id="3.20.20.140">
    <property type="entry name" value="Metal-dependent hydrolases"/>
    <property type="match status" value="1"/>
</dbReference>
<dbReference type="PANTHER" id="PTHR10819:SF3">
    <property type="entry name" value="PHOSPHOTRIESTERASE-RELATED PROTEIN"/>
    <property type="match status" value="1"/>
</dbReference>
<evidence type="ECO:0000256" key="2">
    <source>
        <dbReference type="ARBA" id="ARBA00022801"/>
    </source>
</evidence>
<dbReference type="EMBL" id="BARS01026404">
    <property type="protein sequence ID" value="GAG00627.1"/>
    <property type="molecule type" value="Genomic_DNA"/>
</dbReference>
<keyword evidence="1" id="KW-0479">Metal-binding</keyword>
<dbReference type="GO" id="GO:0016788">
    <property type="term" value="F:hydrolase activity, acting on ester bonds"/>
    <property type="evidence" value="ECO:0007669"/>
    <property type="project" value="InterPro"/>
</dbReference>